<reference evidence="2 3" key="1">
    <citation type="submission" date="2016-07" db="EMBL/GenBank/DDBJ databases">
        <title>Pervasive Adenine N6-methylation of Active Genes in Fungi.</title>
        <authorList>
            <consortium name="DOE Joint Genome Institute"/>
            <person name="Mondo S.J."/>
            <person name="Dannebaum R.O."/>
            <person name="Kuo R.C."/>
            <person name="Labutti K."/>
            <person name="Haridas S."/>
            <person name="Kuo A."/>
            <person name="Salamov A."/>
            <person name="Ahrendt S.R."/>
            <person name="Lipzen A."/>
            <person name="Sullivan W."/>
            <person name="Andreopoulos W.B."/>
            <person name="Clum A."/>
            <person name="Lindquist E."/>
            <person name="Daum C."/>
            <person name="Ramamoorthy G.K."/>
            <person name="Gryganskyi A."/>
            <person name="Culley D."/>
            <person name="Magnuson J.K."/>
            <person name="James T.Y."/>
            <person name="O'Malley M.A."/>
            <person name="Stajich J.E."/>
            <person name="Spatafora J.W."/>
            <person name="Visel A."/>
            <person name="Grigoriev I.V."/>
        </authorList>
    </citation>
    <scope>NUCLEOTIDE SEQUENCE [LARGE SCALE GENOMIC DNA]</scope>
    <source>
        <strain evidence="2 3">NRRL 3116</strain>
    </source>
</reference>
<dbReference type="GeneID" id="33568522"/>
<accession>A0A1Y2GH37</accession>
<keyword evidence="3" id="KW-1185">Reference proteome</keyword>
<name>A0A1Y2GH37_9FUNG</name>
<proteinExistence type="predicted"/>
<feature type="transmembrane region" description="Helical" evidence="1">
    <location>
        <begin position="141"/>
        <end position="162"/>
    </location>
</feature>
<organism evidence="2 3">
    <name type="scientific">Lobosporangium transversale</name>
    <dbReference type="NCBI Taxonomy" id="64571"/>
    <lineage>
        <taxon>Eukaryota</taxon>
        <taxon>Fungi</taxon>
        <taxon>Fungi incertae sedis</taxon>
        <taxon>Mucoromycota</taxon>
        <taxon>Mortierellomycotina</taxon>
        <taxon>Mortierellomycetes</taxon>
        <taxon>Mortierellales</taxon>
        <taxon>Mortierellaceae</taxon>
        <taxon>Lobosporangium</taxon>
    </lineage>
</organism>
<sequence length="168" mass="19366">MMSNLPDLIILTIRRHFPIPFSPLLLFPFPPLNTFTRELWKQFTSLNRKSGFEKCKSRELRKVVRVSLAKPYKGVKSHCMVLGIVQLFGSCSVLEVDFFFPSPLGKIKFTACHSRGTFNFRTPSASLPESVPSVWFRYIKLVVHGVWVYVVNTLYAVLNVLMKRICPR</sequence>
<dbReference type="AlphaFoldDB" id="A0A1Y2GH37"/>
<protein>
    <submittedName>
        <fullName evidence="2">Uncharacterized protein</fullName>
    </submittedName>
</protein>
<evidence type="ECO:0000256" key="1">
    <source>
        <dbReference type="SAM" id="Phobius"/>
    </source>
</evidence>
<evidence type="ECO:0000313" key="2">
    <source>
        <dbReference type="EMBL" id="ORZ10667.1"/>
    </source>
</evidence>
<keyword evidence="1" id="KW-0812">Transmembrane</keyword>
<comment type="caution">
    <text evidence="2">The sequence shown here is derived from an EMBL/GenBank/DDBJ whole genome shotgun (WGS) entry which is preliminary data.</text>
</comment>
<dbReference type="Proteomes" id="UP000193648">
    <property type="component" value="Unassembled WGS sequence"/>
</dbReference>
<keyword evidence="1" id="KW-0472">Membrane</keyword>
<keyword evidence="1" id="KW-1133">Transmembrane helix</keyword>
<dbReference type="RefSeq" id="XP_021879388.1">
    <property type="nucleotide sequence ID" value="XM_022026679.1"/>
</dbReference>
<evidence type="ECO:0000313" key="3">
    <source>
        <dbReference type="Proteomes" id="UP000193648"/>
    </source>
</evidence>
<gene>
    <name evidence="2" type="ORF">BCR41DRAFT_372408</name>
</gene>
<dbReference type="EMBL" id="MCFF01000030">
    <property type="protein sequence ID" value="ORZ10667.1"/>
    <property type="molecule type" value="Genomic_DNA"/>
</dbReference>
<dbReference type="InParanoid" id="A0A1Y2GH37"/>